<proteinExistence type="predicted"/>
<dbReference type="SUPFAM" id="SSF56436">
    <property type="entry name" value="C-type lectin-like"/>
    <property type="match status" value="1"/>
</dbReference>
<sequence>MMERTFLFSLVFLAIPALTIQMCREGYRESDGRCFFISDVERSFGDAIVDCQSRGGELAVIDTEEERQAAMEGASGAVPYWISGESDDLDFYSDAEFRTFTSILGFNFSDL</sequence>
<feature type="signal peptide" evidence="1">
    <location>
        <begin position="1"/>
        <end position="19"/>
    </location>
</feature>
<gene>
    <name evidence="3" type="primary">LOC118427884</name>
</gene>
<evidence type="ECO:0000256" key="1">
    <source>
        <dbReference type="SAM" id="SignalP"/>
    </source>
</evidence>
<name>A0A9J7N8M5_BRAFL</name>
<protein>
    <submittedName>
        <fullName evidence="3">Uncharacterized protein LOC118427884</fullName>
    </submittedName>
</protein>
<evidence type="ECO:0000313" key="2">
    <source>
        <dbReference type="Proteomes" id="UP000001554"/>
    </source>
</evidence>
<keyword evidence="1" id="KW-0732">Signal</keyword>
<dbReference type="Gene3D" id="3.10.100.10">
    <property type="entry name" value="Mannose-Binding Protein A, subunit A"/>
    <property type="match status" value="1"/>
</dbReference>
<keyword evidence="2" id="KW-1185">Reference proteome</keyword>
<dbReference type="InterPro" id="IPR016186">
    <property type="entry name" value="C-type_lectin-like/link_sf"/>
</dbReference>
<dbReference type="GeneID" id="118427884"/>
<reference evidence="2" key="1">
    <citation type="journal article" date="2020" name="Nat. Ecol. Evol.">
        <title>Deeply conserved synteny resolves early events in vertebrate evolution.</title>
        <authorList>
            <person name="Simakov O."/>
            <person name="Marletaz F."/>
            <person name="Yue J.X."/>
            <person name="O'Connell B."/>
            <person name="Jenkins J."/>
            <person name="Brandt A."/>
            <person name="Calef R."/>
            <person name="Tung C.H."/>
            <person name="Huang T.K."/>
            <person name="Schmutz J."/>
            <person name="Satoh N."/>
            <person name="Yu J.K."/>
            <person name="Putnam N.H."/>
            <person name="Green R.E."/>
            <person name="Rokhsar D.S."/>
        </authorList>
    </citation>
    <scope>NUCLEOTIDE SEQUENCE [LARGE SCALE GENOMIC DNA]</scope>
    <source>
        <strain evidence="2">S238N-H82</strain>
    </source>
</reference>
<dbReference type="Proteomes" id="UP000001554">
    <property type="component" value="Chromosome 12"/>
</dbReference>
<evidence type="ECO:0000313" key="3">
    <source>
        <dbReference type="RefSeq" id="XP_035693740.1"/>
    </source>
</evidence>
<dbReference type="OrthoDB" id="6110379at2759"/>
<dbReference type="RefSeq" id="XP_035693740.1">
    <property type="nucleotide sequence ID" value="XM_035837847.1"/>
</dbReference>
<reference evidence="3" key="2">
    <citation type="submission" date="2025-08" db="UniProtKB">
        <authorList>
            <consortium name="RefSeq"/>
        </authorList>
    </citation>
    <scope>IDENTIFICATION</scope>
    <source>
        <strain evidence="3">S238N-H82</strain>
        <tissue evidence="3">Testes</tissue>
    </source>
</reference>
<feature type="chain" id="PRO_5039909099" evidence="1">
    <location>
        <begin position="20"/>
        <end position="111"/>
    </location>
</feature>
<dbReference type="AlphaFoldDB" id="A0A9J7N8M5"/>
<accession>A0A9J7N8M5</accession>
<dbReference type="InterPro" id="IPR016187">
    <property type="entry name" value="CTDL_fold"/>
</dbReference>
<dbReference type="KEGG" id="bfo:118427884"/>
<organism evidence="2 3">
    <name type="scientific">Branchiostoma floridae</name>
    <name type="common">Florida lancelet</name>
    <name type="synonym">Amphioxus</name>
    <dbReference type="NCBI Taxonomy" id="7739"/>
    <lineage>
        <taxon>Eukaryota</taxon>
        <taxon>Metazoa</taxon>
        <taxon>Chordata</taxon>
        <taxon>Cephalochordata</taxon>
        <taxon>Leptocardii</taxon>
        <taxon>Amphioxiformes</taxon>
        <taxon>Branchiostomatidae</taxon>
        <taxon>Branchiostoma</taxon>
    </lineage>
</organism>